<dbReference type="InterPro" id="IPR021259">
    <property type="entry name" value="DUF2817"/>
</dbReference>
<proteinExistence type="predicted"/>
<dbReference type="CDD" id="cd06233">
    <property type="entry name" value="M14-like"/>
    <property type="match status" value="1"/>
</dbReference>
<evidence type="ECO:0000313" key="3">
    <source>
        <dbReference type="Proteomes" id="UP000054560"/>
    </source>
</evidence>
<protein>
    <recommendedName>
        <fullName evidence="4">Peptidase M14 carboxypeptidase A domain-containing protein</fullName>
    </recommendedName>
</protein>
<dbReference type="GeneID" id="25900995"/>
<dbReference type="eggNOG" id="ENOG502RV57">
    <property type="taxonomic scope" value="Eukaryota"/>
</dbReference>
<sequence>MGVTVYFLGAVIVALLGVWQSESFLYTSHECVANDGPFSCTYEEARDKFRAAITPFLRDANDMQSYPVSDEGLEIDIAYIGSKAPTGLVIHMSGTHGVEAHAGAGVQTDWLRKLSEGTGGKEVTEFIQPDRNVGIVFVSLLNPYGMKYGRRFNENSVDLNRNLLTDKQWESLKKSGGNAKKEYEQFDVPLFNPPRPAVWSDSWLTLPKALYYTVIYGVNTLKTAVVTGQYYNPKGIFYTGDKIQPSYQAVTDYFQNRSELFSNVRTTMIVDVHTGLGPAGIDTLMPDSDAVCNYFPGAPVCDSHASEATTEVAAGYELVWGTTSKLITALPLGIPGSHMHVCQEFGTVPGIMVVNALVLENMAYHYGTSGVSRETFQQGLRDAFYVRNDAWEELVRARGALVLEQAIVGVSKA</sequence>
<dbReference type="Gene3D" id="3.40.630.10">
    <property type="entry name" value="Zn peptidases"/>
    <property type="match status" value="1"/>
</dbReference>
<dbReference type="SUPFAM" id="SSF53187">
    <property type="entry name" value="Zn-dependent exopeptidases"/>
    <property type="match status" value="1"/>
</dbReference>
<name>A0A0L0GEF9_9EUKA</name>
<feature type="chain" id="PRO_5005539381" description="Peptidase M14 carboxypeptidase A domain-containing protein" evidence="1">
    <location>
        <begin position="24"/>
        <end position="413"/>
    </location>
</feature>
<organism evidence="2 3">
    <name type="scientific">Sphaeroforma arctica JP610</name>
    <dbReference type="NCBI Taxonomy" id="667725"/>
    <lineage>
        <taxon>Eukaryota</taxon>
        <taxon>Ichthyosporea</taxon>
        <taxon>Ichthyophonida</taxon>
        <taxon>Sphaeroforma</taxon>
    </lineage>
</organism>
<dbReference type="RefSeq" id="XP_014161302.1">
    <property type="nucleotide sequence ID" value="XM_014305827.1"/>
</dbReference>
<dbReference type="EMBL" id="KQ241611">
    <property type="protein sequence ID" value="KNC87400.1"/>
    <property type="molecule type" value="Genomic_DNA"/>
</dbReference>
<feature type="signal peptide" evidence="1">
    <location>
        <begin position="1"/>
        <end position="23"/>
    </location>
</feature>
<evidence type="ECO:0008006" key="4">
    <source>
        <dbReference type="Google" id="ProtNLM"/>
    </source>
</evidence>
<dbReference type="AlphaFoldDB" id="A0A0L0GEF9"/>
<keyword evidence="3" id="KW-1185">Reference proteome</keyword>
<gene>
    <name evidence="2" type="ORF">SARC_00491</name>
</gene>
<dbReference type="Proteomes" id="UP000054560">
    <property type="component" value="Unassembled WGS sequence"/>
</dbReference>
<accession>A0A0L0GEF9</accession>
<dbReference type="OrthoDB" id="270449at2759"/>
<keyword evidence="1" id="KW-0732">Signal</keyword>
<evidence type="ECO:0000256" key="1">
    <source>
        <dbReference type="SAM" id="SignalP"/>
    </source>
</evidence>
<reference evidence="2 3" key="1">
    <citation type="submission" date="2011-02" db="EMBL/GenBank/DDBJ databases">
        <title>The Genome Sequence of Sphaeroforma arctica JP610.</title>
        <authorList>
            <consortium name="The Broad Institute Genome Sequencing Platform"/>
            <person name="Russ C."/>
            <person name="Cuomo C."/>
            <person name="Young S.K."/>
            <person name="Zeng Q."/>
            <person name="Gargeya S."/>
            <person name="Alvarado L."/>
            <person name="Berlin A."/>
            <person name="Chapman S.B."/>
            <person name="Chen Z."/>
            <person name="Freedman E."/>
            <person name="Gellesch M."/>
            <person name="Goldberg J."/>
            <person name="Griggs A."/>
            <person name="Gujja S."/>
            <person name="Heilman E."/>
            <person name="Heiman D."/>
            <person name="Howarth C."/>
            <person name="Mehta T."/>
            <person name="Neiman D."/>
            <person name="Pearson M."/>
            <person name="Roberts A."/>
            <person name="Saif S."/>
            <person name="Shea T."/>
            <person name="Shenoy N."/>
            <person name="Sisk P."/>
            <person name="Stolte C."/>
            <person name="Sykes S."/>
            <person name="White J."/>
            <person name="Yandava C."/>
            <person name="Burger G."/>
            <person name="Gray M.W."/>
            <person name="Holland P.W.H."/>
            <person name="King N."/>
            <person name="Lang F.B.F."/>
            <person name="Roger A.J."/>
            <person name="Ruiz-Trillo I."/>
            <person name="Haas B."/>
            <person name="Nusbaum C."/>
            <person name="Birren B."/>
        </authorList>
    </citation>
    <scope>NUCLEOTIDE SEQUENCE [LARGE SCALE GENOMIC DNA]</scope>
    <source>
        <strain evidence="2 3">JP610</strain>
    </source>
</reference>
<evidence type="ECO:0000313" key="2">
    <source>
        <dbReference type="EMBL" id="KNC87400.1"/>
    </source>
</evidence>
<dbReference type="Pfam" id="PF10994">
    <property type="entry name" value="DUF2817"/>
    <property type="match status" value="1"/>
</dbReference>